<protein>
    <submittedName>
        <fullName evidence="1">Uncharacterized protein</fullName>
    </submittedName>
</protein>
<reference evidence="1" key="1">
    <citation type="journal article" date="2021" name="Proc. Natl. Acad. Sci. U.S.A.">
        <title>A Catalog of Tens of Thousands of Viruses from Human Metagenomes Reveals Hidden Associations with Chronic Diseases.</title>
        <authorList>
            <person name="Tisza M.J."/>
            <person name="Buck C.B."/>
        </authorList>
    </citation>
    <scope>NUCLEOTIDE SEQUENCE</scope>
    <source>
        <strain evidence="1">CtgXL3</strain>
    </source>
</reference>
<accession>A0A8S5QQI5</accession>
<proteinExistence type="predicted"/>
<organism evidence="1">
    <name type="scientific">Myoviridae sp. ctgXL3</name>
    <dbReference type="NCBI Taxonomy" id="2826681"/>
    <lineage>
        <taxon>Viruses</taxon>
        <taxon>Duplodnaviria</taxon>
        <taxon>Heunggongvirae</taxon>
        <taxon>Uroviricota</taxon>
        <taxon>Caudoviricetes</taxon>
    </lineage>
</organism>
<name>A0A8S5QQI5_9CAUD</name>
<dbReference type="EMBL" id="BK015712">
    <property type="protein sequence ID" value="DAE21535.1"/>
    <property type="molecule type" value="Genomic_DNA"/>
</dbReference>
<evidence type="ECO:0000313" key="1">
    <source>
        <dbReference type="EMBL" id="DAE21535.1"/>
    </source>
</evidence>
<sequence>MAKITKGYLKNMDTGSIKKFQYNPTHFQHGKNATYVNIEAVGMHHPIIAFVKGEAEEFPMEIYMYDNPSTGKIASFEKFILSLMPKDRNPSVFTKPASVIVAYGRTVKKCVVTGYTVDETMHDRKLNVMEATFTINFKTIGG</sequence>